<organism evidence="2 3">
    <name type="scientific">Lichenicola cladoniae</name>
    <dbReference type="NCBI Taxonomy" id="1484109"/>
    <lineage>
        <taxon>Bacteria</taxon>
        <taxon>Pseudomonadati</taxon>
        <taxon>Pseudomonadota</taxon>
        <taxon>Alphaproteobacteria</taxon>
        <taxon>Acetobacterales</taxon>
        <taxon>Acetobacteraceae</taxon>
        <taxon>Lichenicola</taxon>
    </lineage>
</organism>
<dbReference type="InterPro" id="IPR011856">
    <property type="entry name" value="tRNA_endonuc-like_dom_sf"/>
</dbReference>
<dbReference type="Gene3D" id="3.40.1350.10">
    <property type="match status" value="1"/>
</dbReference>
<evidence type="ECO:0000256" key="1">
    <source>
        <dbReference type="ARBA" id="ARBA00006738"/>
    </source>
</evidence>
<reference evidence="2 3" key="1">
    <citation type="journal article" date="2014" name="World J. Microbiol. Biotechnol.">
        <title>Biodiversity and physiological characteristics of Antarctic and Arctic lichens-associated bacteria.</title>
        <authorList>
            <person name="Lee Y.M."/>
            <person name="Kim E.H."/>
            <person name="Lee H.K."/>
            <person name="Hong S.G."/>
        </authorList>
    </citation>
    <scope>NUCLEOTIDE SEQUENCE [LARGE SCALE GENOMIC DNA]</scope>
    <source>
        <strain evidence="2 3">PAMC 26569</strain>
    </source>
</reference>
<gene>
    <name evidence="2" type="ORF">HN018_04730</name>
</gene>
<dbReference type="PANTHER" id="PTHR34039:SF1">
    <property type="entry name" value="UPF0102 PROTEIN YRAN"/>
    <property type="match status" value="1"/>
</dbReference>
<dbReference type="EMBL" id="CP053708">
    <property type="protein sequence ID" value="QKE92436.1"/>
    <property type="molecule type" value="Genomic_DNA"/>
</dbReference>
<accession>A0A6M8HW22</accession>
<dbReference type="Pfam" id="PF02021">
    <property type="entry name" value="UPF0102"/>
    <property type="match status" value="1"/>
</dbReference>
<comment type="similarity">
    <text evidence="1">Belongs to the UPF0102 family.</text>
</comment>
<dbReference type="GO" id="GO:0003676">
    <property type="term" value="F:nucleic acid binding"/>
    <property type="evidence" value="ECO:0007669"/>
    <property type="project" value="InterPro"/>
</dbReference>
<dbReference type="KEGG" id="lck:HN018_04730"/>
<evidence type="ECO:0000313" key="2">
    <source>
        <dbReference type="EMBL" id="QKE92436.1"/>
    </source>
</evidence>
<evidence type="ECO:0000313" key="3">
    <source>
        <dbReference type="Proteomes" id="UP000500767"/>
    </source>
</evidence>
<dbReference type="InterPro" id="IPR003509">
    <property type="entry name" value="UPF0102_YraN-like"/>
</dbReference>
<dbReference type="Proteomes" id="UP000500767">
    <property type="component" value="Chromosome"/>
</dbReference>
<sequence>MAAEEAACAALVRDGWTILLRRARTPSGEIDIVAEKLEPGREALLSFIEVKARPVMSQAAASVSGRQQERLVAAAQILIGRHPDWSHGCIRFDVLLVDAAGMVRRITDAFRQMDPS</sequence>
<dbReference type="PANTHER" id="PTHR34039">
    <property type="entry name" value="UPF0102 PROTEIN YRAN"/>
    <property type="match status" value="1"/>
</dbReference>
<dbReference type="InterPro" id="IPR011335">
    <property type="entry name" value="Restrct_endonuc-II-like"/>
</dbReference>
<dbReference type="AlphaFoldDB" id="A0A6M8HW22"/>
<protein>
    <submittedName>
        <fullName evidence="2">YraN family protein</fullName>
    </submittedName>
</protein>
<dbReference type="SUPFAM" id="SSF52980">
    <property type="entry name" value="Restriction endonuclease-like"/>
    <property type="match status" value="1"/>
</dbReference>
<name>A0A6M8HW22_9PROT</name>
<keyword evidence="3" id="KW-1185">Reference proteome</keyword>
<proteinExistence type="inferred from homology"/>